<dbReference type="InterPro" id="IPR004358">
    <property type="entry name" value="Sig_transdc_His_kin-like_C"/>
</dbReference>
<dbReference type="EC" id="2.7.13.3" evidence="2"/>
<dbReference type="PRINTS" id="PR00344">
    <property type="entry name" value="BCTRLSENSOR"/>
</dbReference>
<dbReference type="InterPro" id="IPR029016">
    <property type="entry name" value="GAF-like_dom_sf"/>
</dbReference>
<proteinExistence type="predicted"/>
<dbReference type="SUPFAM" id="SSF55781">
    <property type="entry name" value="GAF domain-like"/>
    <property type="match status" value="1"/>
</dbReference>
<comment type="catalytic activity">
    <reaction evidence="1">
        <text>ATP + protein L-histidine = ADP + protein N-phospho-L-histidine.</text>
        <dbReference type="EC" id="2.7.13.3"/>
    </reaction>
</comment>
<dbReference type="Pfam" id="PF01590">
    <property type="entry name" value="GAF"/>
    <property type="match status" value="1"/>
</dbReference>
<organism evidence="4 5">
    <name type="scientific">Chryseolinea lacunae</name>
    <dbReference type="NCBI Taxonomy" id="2801331"/>
    <lineage>
        <taxon>Bacteria</taxon>
        <taxon>Pseudomonadati</taxon>
        <taxon>Bacteroidota</taxon>
        <taxon>Cytophagia</taxon>
        <taxon>Cytophagales</taxon>
        <taxon>Fulvivirgaceae</taxon>
        <taxon>Chryseolinea</taxon>
    </lineage>
</organism>
<sequence>MIIPSKPENENLRLQALHYYDILDTAAEKDFDDIVELASQLCETPISLVSLIDADRQWFKARKGLDAQETSRDFAFCAYAIGQEDEEVMSVADASRDARFSGNPLVKGHPDIRFYAGMPLVTPEGFKLGTLCVIDRKPKALTESQLFGLKILAKQVMKQLELRATVKELKRLNEANSKMLSILGHDLRGPIKNLESVVTLARQEAVSPQEFSELLGMVSKSLSTADVLFTNLMQWAVTQFEDGGPQWQQINIAALIADEIGSHSAVTDKGNAIMLNLDDAARVWADPNMVRFVVRNLVHNANKFTTQGNIAVSIKQHDQHAEICLADTGMGMNAETVSRLFDWSKRRSTVGTHGEKGTGLGLQVCKEVIEKMHGKIWVESEPGIGSRFYFTLPLTKLSIY</sequence>
<dbReference type="EMBL" id="JAERRB010000003">
    <property type="protein sequence ID" value="MBL0741829.1"/>
    <property type="molecule type" value="Genomic_DNA"/>
</dbReference>
<dbReference type="InterPro" id="IPR036890">
    <property type="entry name" value="HATPase_C_sf"/>
</dbReference>
<keyword evidence="4" id="KW-0418">Kinase</keyword>
<dbReference type="InterPro" id="IPR003594">
    <property type="entry name" value="HATPase_dom"/>
</dbReference>
<reference evidence="4 5" key="1">
    <citation type="submission" date="2021-01" db="EMBL/GenBank/DDBJ databases">
        <title>Chryseolinea sp. Jin1 Genome sequencing and assembly.</title>
        <authorList>
            <person name="Kim I."/>
        </authorList>
    </citation>
    <scope>NUCLEOTIDE SEQUENCE [LARGE SCALE GENOMIC DNA]</scope>
    <source>
        <strain evidence="4 5">Jin1</strain>
    </source>
</reference>
<dbReference type="GO" id="GO:0016301">
    <property type="term" value="F:kinase activity"/>
    <property type="evidence" value="ECO:0007669"/>
    <property type="project" value="UniProtKB-KW"/>
</dbReference>
<dbReference type="PANTHER" id="PTHR43102">
    <property type="entry name" value="SLR1143 PROTEIN"/>
    <property type="match status" value="1"/>
</dbReference>
<feature type="domain" description="Histidine kinase" evidence="3">
    <location>
        <begin position="182"/>
        <end position="396"/>
    </location>
</feature>
<keyword evidence="5" id="KW-1185">Reference proteome</keyword>
<name>A0ABS1KR30_9BACT</name>
<dbReference type="Gene3D" id="1.10.287.130">
    <property type="match status" value="1"/>
</dbReference>
<dbReference type="SUPFAM" id="SSF47384">
    <property type="entry name" value="Homodimeric domain of signal transducing histidine kinase"/>
    <property type="match status" value="1"/>
</dbReference>
<dbReference type="Proteomes" id="UP000613030">
    <property type="component" value="Unassembled WGS sequence"/>
</dbReference>
<dbReference type="Gene3D" id="3.30.565.10">
    <property type="entry name" value="Histidine kinase-like ATPase, C-terminal domain"/>
    <property type="match status" value="1"/>
</dbReference>
<dbReference type="InterPro" id="IPR036097">
    <property type="entry name" value="HisK_dim/P_sf"/>
</dbReference>
<dbReference type="SMART" id="SM00387">
    <property type="entry name" value="HATPase_c"/>
    <property type="match status" value="1"/>
</dbReference>
<dbReference type="Pfam" id="PF02518">
    <property type="entry name" value="HATPase_c"/>
    <property type="match status" value="1"/>
</dbReference>
<dbReference type="InterPro" id="IPR003018">
    <property type="entry name" value="GAF"/>
</dbReference>
<dbReference type="InterPro" id="IPR005467">
    <property type="entry name" value="His_kinase_dom"/>
</dbReference>
<evidence type="ECO:0000256" key="1">
    <source>
        <dbReference type="ARBA" id="ARBA00000085"/>
    </source>
</evidence>
<dbReference type="SMART" id="SM00065">
    <property type="entry name" value="GAF"/>
    <property type="match status" value="1"/>
</dbReference>
<dbReference type="RefSeq" id="WP_202009370.1">
    <property type="nucleotide sequence ID" value="NZ_JAERRB010000003.1"/>
</dbReference>
<dbReference type="PROSITE" id="PS50109">
    <property type="entry name" value="HIS_KIN"/>
    <property type="match status" value="1"/>
</dbReference>
<protein>
    <recommendedName>
        <fullName evidence="2">histidine kinase</fullName>
        <ecNumber evidence="2">2.7.13.3</ecNumber>
    </recommendedName>
</protein>
<comment type="caution">
    <text evidence="4">The sequence shown here is derived from an EMBL/GenBank/DDBJ whole genome shotgun (WGS) entry which is preliminary data.</text>
</comment>
<evidence type="ECO:0000259" key="3">
    <source>
        <dbReference type="PROSITE" id="PS50109"/>
    </source>
</evidence>
<gene>
    <name evidence="4" type="ORF">JI741_11405</name>
</gene>
<accession>A0ABS1KR30</accession>
<dbReference type="Gene3D" id="3.30.450.40">
    <property type="match status" value="1"/>
</dbReference>
<evidence type="ECO:0000313" key="5">
    <source>
        <dbReference type="Proteomes" id="UP000613030"/>
    </source>
</evidence>
<evidence type="ECO:0000256" key="2">
    <source>
        <dbReference type="ARBA" id="ARBA00012438"/>
    </source>
</evidence>
<dbReference type="SUPFAM" id="SSF55874">
    <property type="entry name" value="ATPase domain of HSP90 chaperone/DNA topoisomerase II/histidine kinase"/>
    <property type="match status" value="1"/>
</dbReference>
<evidence type="ECO:0000313" key="4">
    <source>
        <dbReference type="EMBL" id="MBL0741829.1"/>
    </source>
</evidence>
<dbReference type="PANTHER" id="PTHR43102:SF2">
    <property type="entry name" value="GAF DOMAIN-CONTAINING PROTEIN"/>
    <property type="match status" value="1"/>
</dbReference>
<keyword evidence="4" id="KW-0808">Transferase</keyword>